<feature type="compositionally biased region" description="Basic and acidic residues" evidence="15">
    <location>
        <begin position="537"/>
        <end position="551"/>
    </location>
</feature>
<reference evidence="18 19" key="1">
    <citation type="journal article" date="2010" name="Plant Cell">
        <title>The Chlorella variabilis NC64A genome reveals adaptation to photosymbiosis, coevolution with viruses, and cryptic sex.</title>
        <authorList>
            <person name="Blanc G."/>
            <person name="Duncan G."/>
            <person name="Agarkova I."/>
            <person name="Borodovsky M."/>
            <person name="Gurnon J."/>
            <person name="Kuo A."/>
            <person name="Lindquist E."/>
            <person name="Lucas S."/>
            <person name="Pangilinan J."/>
            <person name="Polle J."/>
            <person name="Salamov A."/>
            <person name="Terry A."/>
            <person name="Yamada T."/>
            <person name="Dunigan D.D."/>
            <person name="Grigoriev I.V."/>
            <person name="Claverie J.M."/>
            <person name="Van Etten J.L."/>
        </authorList>
    </citation>
    <scope>NUCLEOTIDE SEQUENCE [LARGE SCALE GENOMIC DNA]</scope>
    <source>
        <strain evidence="18 19">NC64A</strain>
    </source>
</reference>
<keyword evidence="9" id="KW-0442">Lipid degradation</keyword>
<evidence type="ECO:0000256" key="7">
    <source>
        <dbReference type="ARBA" id="ARBA00022801"/>
    </source>
</evidence>
<dbReference type="GeneID" id="17351438"/>
<feature type="transmembrane region" description="Helical" evidence="16">
    <location>
        <begin position="20"/>
        <end position="43"/>
    </location>
</feature>
<dbReference type="OMA" id="KVWECRL"/>
<evidence type="ECO:0000256" key="4">
    <source>
        <dbReference type="ARBA" id="ARBA00022553"/>
    </source>
</evidence>
<keyword evidence="10 16" id="KW-1133">Transmembrane helix</keyword>
<dbReference type="PANTHER" id="PTHR45792">
    <property type="entry name" value="DIACYLGLYCEROL LIPASE HOMOLOG-RELATED"/>
    <property type="match status" value="1"/>
</dbReference>
<feature type="region of interest" description="Disordered" evidence="15">
    <location>
        <begin position="630"/>
        <end position="667"/>
    </location>
</feature>
<evidence type="ECO:0000256" key="12">
    <source>
        <dbReference type="ARBA" id="ARBA00023136"/>
    </source>
</evidence>
<evidence type="ECO:0000313" key="19">
    <source>
        <dbReference type="Proteomes" id="UP000008141"/>
    </source>
</evidence>
<proteinExistence type="predicted"/>
<comment type="subcellular location">
    <subcellularLocation>
        <location evidence="2">Cell membrane</location>
        <topology evidence="2">Multi-pass membrane protein</topology>
    </subcellularLocation>
</comment>
<dbReference type="Pfam" id="PF01764">
    <property type="entry name" value="Lipase_3"/>
    <property type="match status" value="1"/>
</dbReference>
<evidence type="ECO:0000313" key="18">
    <source>
        <dbReference type="EMBL" id="EFN51998.1"/>
    </source>
</evidence>
<gene>
    <name evidence="18" type="ORF">CHLNCDRAFT_139523</name>
</gene>
<dbReference type="GO" id="GO:0005886">
    <property type="term" value="C:plasma membrane"/>
    <property type="evidence" value="ECO:0007669"/>
    <property type="project" value="UniProtKB-SubCell"/>
</dbReference>
<feature type="region of interest" description="Disordered" evidence="15">
    <location>
        <begin position="268"/>
        <end position="325"/>
    </location>
</feature>
<keyword evidence="5 16" id="KW-0812">Transmembrane</keyword>
<keyword evidence="4" id="KW-0597">Phosphoprotein</keyword>
<feature type="region of interest" description="Disordered" evidence="15">
    <location>
        <begin position="537"/>
        <end position="570"/>
    </location>
</feature>
<dbReference type="Proteomes" id="UP000008141">
    <property type="component" value="Unassembled WGS sequence"/>
</dbReference>
<dbReference type="InterPro" id="IPR052214">
    <property type="entry name" value="DAG_Lipase-Related"/>
</dbReference>
<dbReference type="CDD" id="cd00741">
    <property type="entry name" value="Lipase"/>
    <property type="match status" value="1"/>
</dbReference>
<comment type="catalytic activity">
    <reaction evidence="13">
        <text>a 1,2-diacyl-sn-glycerol + H2O = a 2-acylglycerol + a fatty acid + H(+)</text>
        <dbReference type="Rhea" id="RHEA:33275"/>
        <dbReference type="ChEBI" id="CHEBI:15377"/>
        <dbReference type="ChEBI" id="CHEBI:15378"/>
        <dbReference type="ChEBI" id="CHEBI:17389"/>
        <dbReference type="ChEBI" id="CHEBI:17815"/>
        <dbReference type="ChEBI" id="CHEBI:28868"/>
        <dbReference type="EC" id="3.1.1.116"/>
    </reaction>
    <physiologicalReaction direction="left-to-right" evidence="13">
        <dbReference type="Rhea" id="RHEA:33276"/>
    </physiologicalReaction>
</comment>
<dbReference type="SUPFAM" id="SSF53474">
    <property type="entry name" value="alpha/beta-Hydrolases"/>
    <property type="match status" value="2"/>
</dbReference>
<evidence type="ECO:0000256" key="2">
    <source>
        <dbReference type="ARBA" id="ARBA00004651"/>
    </source>
</evidence>
<feature type="compositionally biased region" description="Polar residues" evidence="15">
    <location>
        <begin position="645"/>
        <end position="656"/>
    </location>
</feature>
<dbReference type="EMBL" id="GL433859">
    <property type="protein sequence ID" value="EFN51998.1"/>
    <property type="molecule type" value="Genomic_DNA"/>
</dbReference>
<organism evidence="19">
    <name type="scientific">Chlorella variabilis</name>
    <name type="common">Green alga</name>
    <dbReference type="NCBI Taxonomy" id="554065"/>
    <lineage>
        <taxon>Eukaryota</taxon>
        <taxon>Viridiplantae</taxon>
        <taxon>Chlorophyta</taxon>
        <taxon>core chlorophytes</taxon>
        <taxon>Trebouxiophyceae</taxon>
        <taxon>Chlorellales</taxon>
        <taxon>Chlorellaceae</taxon>
        <taxon>Chlorella clade</taxon>
        <taxon>Chlorella</taxon>
    </lineage>
</organism>
<feature type="transmembrane region" description="Helical" evidence="16">
    <location>
        <begin position="106"/>
        <end position="124"/>
    </location>
</feature>
<evidence type="ECO:0000256" key="9">
    <source>
        <dbReference type="ARBA" id="ARBA00022963"/>
    </source>
</evidence>
<dbReference type="Gene3D" id="3.40.50.1820">
    <property type="entry name" value="alpha/beta hydrolase"/>
    <property type="match status" value="2"/>
</dbReference>
<protein>
    <recommendedName>
        <fullName evidence="14">sn-1-specific diacylglycerol lipase</fullName>
        <ecNumber evidence="14">3.1.1.116</ecNumber>
    </recommendedName>
</protein>
<feature type="domain" description="Fungal lipase-type" evidence="17">
    <location>
        <begin position="689"/>
        <end position="725"/>
    </location>
</feature>
<keyword evidence="12 16" id="KW-0472">Membrane</keyword>
<dbReference type="EC" id="3.1.1.116" evidence="14"/>
<dbReference type="RefSeq" id="XP_005844100.1">
    <property type="nucleotide sequence ID" value="XM_005844038.1"/>
</dbReference>
<dbReference type="InterPro" id="IPR002921">
    <property type="entry name" value="Fungal_lipase-type"/>
</dbReference>
<evidence type="ECO:0000256" key="6">
    <source>
        <dbReference type="ARBA" id="ARBA00022723"/>
    </source>
</evidence>
<feature type="transmembrane region" description="Helical" evidence="16">
    <location>
        <begin position="63"/>
        <end position="85"/>
    </location>
</feature>
<evidence type="ECO:0000256" key="8">
    <source>
        <dbReference type="ARBA" id="ARBA00022837"/>
    </source>
</evidence>
<dbReference type="GO" id="GO:0016298">
    <property type="term" value="F:lipase activity"/>
    <property type="evidence" value="ECO:0007669"/>
    <property type="project" value="TreeGrafter"/>
</dbReference>
<evidence type="ECO:0000256" key="11">
    <source>
        <dbReference type="ARBA" id="ARBA00023098"/>
    </source>
</evidence>
<evidence type="ECO:0000256" key="1">
    <source>
        <dbReference type="ARBA" id="ARBA00001913"/>
    </source>
</evidence>
<sequence length="944" mass="103003">MPSLTLYRSQYHLASDSMPFLGVFLFVPSFALLICYAVFLAIWHSPPPASCTGSQPAMRQSVVFGMLGLAVFNVLAAALMIVIGLQGTPFEPSKRRAMVPLLYIQAVKWVAGIGFSAYCFWAVYNIDVTCWTTDLLRLMKGTLWGSMALYTTLLLFFYFALNVLADYSPEKRWQIRLKKLSHMLGCYSTLTQAGPGQETSGETPLEELAAWFSRFFGNIDLEKSDVLAGLALVEIMQVHQRKTVIAERLHQHGAIADSSLQEVEAKAARAVKKPGQEAEQAAAGASRQQAEAGGTRQEAAGASQQQAEAGGSRRQSGDYHSPQPDVEIDMDGLFRQWMRDVSGCKDYVSMDSLVEVQRFLKYAIAAYGVPLSGSKLAWTVAAARALAGAKEPMQQQLQGDAALLKAYIANISRDNFIHLSFANAALGLTPYMIVLDRASRTVVLAVRGSNSMEDLLTDMMDRPVNITDWKHPDCASDVFAHMGMYSAAKAVLQDLNQHQILPILLTGAPLASDERQRQQARHAPDERQLRWQEHRLARHSLDPNVGREGKKQKQGQKVQPGLWSRQLSGWDSDRSDWGSLAGGDSLDLHAAVSLPAGIGMGGVSFQAAPEQQRQTQDLGGAAGHMSGALVGDKLGNADPAAAHGSNGNHASTISTQGGKGGSQQRLEERLSPADYQRMLQGRGLDCRGWKLVVTGHSLGAAVAALVGMHLRDWCPGTRVLSFNPPGGMITPNLSHAVEGFVTSVCVGKDSISRTGTVTFGRLLDQMVLALARTRLPKAFTLLRLSSATLRECPPDQIFRPVDQIPAEALAIVRQYFESKQRWADVFVPMCPPGRILLLRRLKEDAAAFKRREKRAAKASGRHQGRQKRPAAPRLLWCPSCSGTLLMWDAVWVRPEQIASEGILLSSTQASDHFTSTLTFVLDHLTGQETITGQPQPPPQAEPPS</sequence>
<comment type="cofactor">
    <cofactor evidence="1">
        <name>Ca(2+)</name>
        <dbReference type="ChEBI" id="CHEBI:29108"/>
    </cofactor>
</comment>
<keyword evidence="7" id="KW-0378">Hydrolase</keyword>
<keyword evidence="8" id="KW-0106">Calcium</keyword>
<dbReference type="KEGG" id="cvr:CHLNCDRAFT_139523"/>
<accession>E1ZQB8</accession>
<keyword evidence="19" id="KW-1185">Reference proteome</keyword>
<keyword evidence="11" id="KW-0443">Lipid metabolism</keyword>
<feature type="transmembrane region" description="Helical" evidence="16">
    <location>
        <begin position="144"/>
        <end position="165"/>
    </location>
</feature>
<dbReference type="AlphaFoldDB" id="E1ZQB8"/>
<name>E1ZQB8_CHLVA</name>
<dbReference type="InterPro" id="IPR029058">
    <property type="entry name" value="AB_hydrolase_fold"/>
</dbReference>
<evidence type="ECO:0000256" key="3">
    <source>
        <dbReference type="ARBA" id="ARBA00022475"/>
    </source>
</evidence>
<feature type="compositionally biased region" description="Low complexity" evidence="15">
    <location>
        <begin position="277"/>
        <end position="312"/>
    </location>
</feature>
<dbReference type="PANTHER" id="PTHR45792:SF8">
    <property type="entry name" value="DIACYLGLYCEROL LIPASE-ALPHA"/>
    <property type="match status" value="1"/>
</dbReference>
<evidence type="ECO:0000256" key="10">
    <source>
        <dbReference type="ARBA" id="ARBA00022989"/>
    </source>
</evidence>
<evidence type="ECO:0000259" key="17">
    <source>
        <dbReference type="Pfam" id="PF01764"/>
    </source>
</evidence>
<dbReference type="GO" id="GO:0016042">
    <property type="term" value="P:lipid catabolic process"/>
    <property type="evidence" value="ECO:0007669"/>
    <property type="project" value="UniProtKB-KW"/>
</dbReference>
<evidence type="ECO:0000256" key="5">
    <source>
        <dbReference type="ARBA" id="ARBA00022692"/>
    </source>
</evidence>
<keyword evidence="6" id="KW-0479">Metal-binding</keyword>
<evidence type="ECO:0000256" key="13">
    <source>
        <dbReference type="ARBA" id="ARBA00024531"/>
    </source>
</evidence>
<evidence type="ECO:0000256" key="15">
    <source>
        <dbReference type="SAM" id="MobiDB-lite"/>
    </source>
</evidence>
<evidence type="ECO:0000256" key="16">
    <source>
        <dbReference type="SAM" id="Phobius"/>
    </source>
</evidence>
<evidence type="ECO:0000256" key="14">
    <source>
        <dbReference type="ARBA" id="ARBA00026104"/>
    </source>
</evidence>
<dbReference type="OrthoDB" id="512192at2759"/>
<dbReference type="InParanoid" id="E1ZQB8"/>
<keyword evidence="3" id="KW-1003">Cell membrane</keyword>
<dbReference type="GO" id="GO:0046872">
    <property type="term" value="F:metal ion binding"/>
    <property type="evidence" value="ECO:0007669"/>
    <property type="project" value="UniProtKB-KW"/>
</dbReference>